<dbReference type="InterPro" id="IPR007863">
    <property type="entry name" value="Peptidase_M16_C"/>
</dbReference>
<feature type="signal peptide" evidence="1">
    <location>
        <begin position="1"/>
        <end position="24"/>
    </location>
</feature>
<keyword evidence="5" id="KW-1185">Reference proteome</keyword>
<feature type="chain" id="PRO_5030532816" evidence="1">
    <location>
        <begin position="25"/>
        <end position="473"/>
    </location>
</feature>
<dbReference type="EMBL" id="AP012273">
    <property type="protein sequence ID" value="BAO44831.1"/>
    <property type="molecule type" value="Genomic_DNA"/>
</dbReference>
<dbReference type="GO" id="GO:0046872">
    <property type="term" value="F:metal ion binding"/>
    <property type="evidence" value="ECO:0007669"/>
    <property type="project" value="InterPro"/>
</dbReference>
<dbReference type="InterPro" id="IPR011249">
    <property type="entry name" value="Metalloenz_LuxS/M16"/>
</dbReference>
<dbReference type="Pfam" id="PF05193">
    <property type="entry name" value="Peptidase_M16_C"/>
    <property type="match status" value="1"/>
</dbReference>
<dbReference type="PANTHER" id="PTHR11851">
    <property type="entry name" value="METALLOPROTEASE"/>
    <property type="match status" value="1"/>
</dbReference>
<evidence type="ECO:0000313" key="5">
    <source>
        <dbReference type="Proteomes" id="UP000031631"/>
    </source>
</evidence>
<feature type="domain" description="Peptidase M16 N-terminal" evidence="2">
    <location>
        <begin position="71"/>
        <end position="179"/>
    </location>
</feature>
<evidence type="ECO:0000259" key="3">
    <source>
        <dbReference type="Pfam" id="PF05193"/>
    </source>
</evidence>
<evidence type="ECO:0000313" key="4">
    <source>
        <dbReference type="EMBL" id="BAO44831.1"/>
    </source>
</evidence>
<gene>
    <name evidence="4" type="ORF">TBH_C1916</name>
</gene>
<sequence length="473" mass="51363">MSAIRLSIILLMLTSLLPMGNALAGEKEAPIKGLPAYGKDKPLVLPQVVEKQLPNGLTLWLIERRGLPLLSLQLAVKGGSSLDPADRIGLSDILSSTISAGTQTRSSRQIAEELQALGADIDVGVGKDLTYVGIDGLASGADQLMEILADTARNASFPEDEVKLAIENERQSIIASKSQPSYDLNQVFYRQLFGHHPYAFVNPKPEVISRIDRVDLITAYRQRFQPGRAILVMVGDLSTREMETLAVRHLGTWKSTGKTPAEIPSANTETSPAILLVDRPHSVQSTIYLGRPMPPANNPDEFALDVANTIFGGAFGSRLTMNIREDKGYTYSPHASVTGWAKGGMFKVSASVRNPVTAATLVETFYELDRLATTLPEDEELSRAQRYLKGRFLLANETSASLTSTLTGYWIDGKTPADLARYVPGIEAINKKDVQAMGRKYLSSRKQVVAISGDAKAIKGQLSLFGKVQIVTP</sequence>
<dbReference type="SUPFAM" id="SSF63411">
    <property type="entry name" value="LuxS/MPP-like metallohydrolase"/>
    <property type="match status" value="2"/>
</dbReference>
<name>A0A7U6GJL0_9GAMM</name>
<dbReference type="InterPro" id="IPR011765">
    <property type="entry name" value="Pept_M16_N"/>
</dbReference>
<dbReference type="Proteomes" id="UP000031631">
    <property type="component" value="Chromosome"/>
</dbReference>
<dbReference type="Gene3D" id="3.30.830.10">
    <property type="entry name" value="Metalloenzyme, LuxS/M16 peptidase-like"/>
    <property type="match status" value="2"/>
</dbReference>
<accession>A0A7U6GJL0</accession>
<proteinExistence type="predicted"/>
<feature type="domain" description="Peptidase M16 C-terminal" evidence="3">
    <location>
        <begin position="211"/>
        <end position="387"/>
    </location>
</feature>
<dbReference type="InterPro" id="IPR050361">
    <property type="entry name" value="MPP/UQCRC_Complex"/>
</dbReference>
<organism evidence="4 5">
    <name type="scientific">Thiolapillus brandeum</name>
    <dbReference type="NCBI Taxonomy" id="1076588"/>
    <lineage>
        <taxon>Bacteria</taxon>
        <taxon>Pseudomonadati</taxon>
        <taxon>Pseudomonadota</taxon>
        <taxon>Gammaproteobacteria</taxon>
        <taxon>Chromatiales</taxon>
        <taxon>Sedimenticolaceae</taxon>
        <taxon>Thiolapillus</taxon>
    </lineage>
</organism>
<evidence type="ECO:0000259" key="2">
    <source>
        <dbReference type="Pfam" id="PF00675"/>
    </source>
</evidence>
<dbReference type="AlphaFoldDB" id="A0A7U6GJL0"/>
<dbReference type="OrthoDB" id="9811314at2"/>
<reference evidence="4 5" key="1">
    <citation type="journal article" date="2014" name="PLoS ONE">
        <title>Physiological and genomic features of a novel sulfur-oxidizing gammaproteobacterium belonging to a previously uncultivated symbiotic lineage isolated from a hydrothermal vent.</title>
        <authorList>
            <person name="Nunoura T."/>
            <person name="Takaki Y."/>
            <person name="Kazama H."/>
            <person name="Kakuta J."/>
            <person name="Shimamura S."/>
            <person name="Makita H."/>
            <person name="Hirai M."/>
            <person name="Miyazaki M."/>
            <person name="Takai K."/>
        </authorList>
    </citation>
    <scope>NUCLEOTIDE SEQUENCE [LARGE SCALE GENOMIC DNA]</scope>
    <source>
        <strain evidence="4 5">Hiromi1</strain>
    </source>
</reference>
<dbReference type="Pfam" id="PF00675">
    <property type="entry name" value="Peptidase_M16"/>
    <property type="match status" value="1"/>
</dbReference>
<evidence type="ECO:0000256" key="1">
    <source>
        <dbReference type="SAM" id="SignalP"/>
    </source>
</evidence>
<dbReference type="KEGG" id="tbn:TBH_C1916"/>
<protein>
    <submittedName>
        <fullName evidence="4">Peptidase M16 family protein</fullName>
    </submittedName>
</protein>
<dbReference type="RefSeq" id="WP_052470070.1">
    <property type="nucleotide sequence ID" value="NZ_AP012273.1"/>
</dbReference>
<keyword evidence="1" id="KW-0732">Signal</keyword>
<dbReference type="PANTHER" id="PTHR11851:SF224">
    <property type="entry name" value="PROCESSING PROTEASE"/>
    <property type="match status" value="1"/>
</dbReference>